<dbReference type="PANTHER" id="PTHR12385:SF93">
    <property type="entry name" value="CHOLINE TRANSPORTER-LIKE PROTEIN"/>
    <property type="match status" value="1"/>
</dbReference>
<gene>
    <name evidence="7" type="ORF">IEQ34_017012</name>
</gene>
<keyword evidence="4 6" id="KW-1133">Transmembrane helix</keyword>
<feature type="transmembrane region" description="Helical" evidence="6">
    <location>
        <begin position="465"/>
        <end position="486"/>
    </location>
</feature>
<feature type="transmembrane region" description="Helical" evidence="6">
    <location>
        <begin position="315"/>
        <end position="335"/>
    </location>
</feature>
<proteinExistence type="inferred from homology"/>
<dbReference type="GO" id="GO:0005886">
    <property type="term" value="C:plasma membrane"/>
    <property type="evidence" value="ECO:0007669"/>
    <property type="project" value="UniProtKB-SubCell"/>
</dbReference>
<name>A0AAV7GI54_DENCH</name>
<comment type="similarity">
    <text evidence="2 6">Belongs to the CTL (choline transporter-like) family.</text>
</comment>
<evidence type="ECO:0000256" key="3">
    <source>
        <dbReference type="ARBA" id="ARBA00022692"/>
    </source>
</evidence>
<dbReference type="AlphaFoldDB" id="A0AAV7GI54"/>
<feature type="transmembrane region" description="Helical" evidence="6">
    <location>
        <begin position="140"/>
        <end position="164"/>
    </location>
</feature>
<dbReference type="Pfam" id="PF04515">
    <property type="entry name" value="Choline_transpo"/>
    <property type="match status" value="1"/>
</dbReference>
<dbReference type="InterPro" id="IPR007603">
    <property type="entry name" value="Choline_transptr-like"/>
</dbReference>
<feature type="transmembrane region" description="Helical" evidence="6">
    <location>
        <begin position="210"/>
        <end position="237"/>
    </location>
</feature>
<dbReference type="PANTHER" id="PTHR12385">
    <property type="entry name" value="CHOLINE TRANSPORTER-LIKE (SLC FAMILY 44)"/>
    <property type="match status" value="1"/>
</dbReference>
<reference evidence="7 8" key="1">
    <citation type="journal article" date="2021" name="Hortic Res">
        <title>Chromosome-scale assembly of the Dendrobium chrysotoxum genome enhances the understanding of orchid evolution.</title>
        <authorList>
            <person name="Zhang Y."/>
            <person name="Zhang G.Q."/>
            <person name="Zhang D."/>
            <person name="Liu X.D."/>
            <person name="Xu X.Y."/>
            <person name="Sun W.H."/>
            <person name="Yu X."/>
            <person name="Zhu X."/>
            <person name="Wang Z.W."/>
            <person name="Zhao X."/>
            <person name="Zhong W.Y."/>
            <person name="Chen H."/>
            <person name="Yin W.L."/>
            <person name="Huang T."/>
            <person name="Niu S.C."/>
            <person name="Liu Z.J."/>
        </authorList>
    </citation>
    <scope>NUCLEOTIDE SEQUENCE [LARGE SCALE GENOMIC DNA]</scope>
    <source>
        <strain evidence="7">Lindl</strain>
    </source>
</reference>
<comment type="function">
    <text evidence="6">Choline transporter.</text>
</comment>
<organism evidence="7 8">
    <name type="scientific">Dendrobium chrysotoxum</name>
    <name type="common">Orchid</name>
    <dbReference type="NCBI Taxonomy" id="161865"/>
    <lineage>
        <taxon>Eukaryota</taxon>
        <taxon>Viridiplantae</taxon>
        <taxon>Streptophyta</taxon>
        <taxon>Embryophyta</taxon>
        <taxon>Tracheophyta</taxon>
        <taxon>Spermatophyta</taxon>
        <taxon>Magnoliopsida</taxon>
        <taxon>Liliopsida</taxon>
        <taxon>Asparagales</taxon>
        <taxon>Orchidaceae</taxon>
        <taxon>Epidendroideae</taxon>
        <taxon>Malaxideae</taxon>
        <taxon>Dendrobiinae</taxon>
        <taxon>Dendrobium</taxon>
    </lineage>
</organism>
<keyword evidence="5 6" id="KW-0472">Membrane</keyword>
<accession>A0AAV7GI54</accession>
<evidence type="ECO:0000313" key="8">
    <source>
        <dbReference type="Proteomes" id="UP000775213"/>
    </source>
</evidence>
<feature type="transmembrane region" description="Helical" evidence="6">
    <location>
        <begin position="184"/>
        <end position="203"/>
    </location>
</feature>
<evidence type="ECO:0000313" key="7">
    <source>
        <dbReference type="EMBL" id="KAH0455088.1"/>
    </source>
</evidence>
<evidence type="ECO:0000256" key="2">
    <source>
        <dbReference type="ARBA" id="ARBA00007168"/>
    </source>
</evidence>
<comment type="subcellular location">
    <subcellularLocation>
        <location evidence="6">Cell membrane</location>
        <topology evidence="6">Multi-pass membrane protein</topology>
    </subcellularLocation>
    <subcellularLocation>
        <location evidence="1">Membrane</location>
        <topology evidence="1">Multi-pass membrane protein</topology>
    </subcellularLocation>
</comment>
<dbReference type="Proteomes" id="UP000775213">
    <property type="component" value="Unassembled WGS sequence"/>
</dbReference>
<keyword evidence="8" id="KW-1185">Reference proteome</keyword>
<evidence type="ECO:0000256" key="5">
    <source>
        <dbReference type="ARBA" id="ARBA00023136"/>
    </source>
</evidence>
<sequence length="569" mass="62806">MGGLDNLTAEDNARTVRSFVFFKVVYFNVHLVFRVFGDCPQQQTLQATIARGATEDEKMENRAMPAGEVIIGGDVVVDSVQRDTTVSRLRTQLQVPPIQVVSHDAAAPPPVTPPFPQPVQTPPLQTSIASLNSRKYTNRITLLIFLLHLAIAVAAVGFFSFKAVQGVLEHETGKSRRERRALKFWLPPIEGASLLGIILAFVWQTSFRAWPVFMVSFSLWACFLITMAAGILLLCFSMPDTDVGGVVLLLFSIGTGLYACWVPRRATFSGRVFAKSLQPVQKFPGVNGPAYLMMGLGFLWISLWCFAVIGALEFYYPPLTIFALVLSLMWTAEVLRNVANLTVSRVIALYYLRGMQCNIQFSFQRAASINLGSACLGSLFVPTIEALRIIARGLNLLEGEDEFLFSCAHCCLRVMESIFRYGNSWAFVHIAAYGKGFVAASQSTWGLFNSQGMEELVDSDITSSLCFLTGVSSGALCVIFSASWTFSTHRRYTMTVSLVAFFVGYLMTRIGMALPQACVACFYVCYAENPVSQLFDSTIPERLAQIRAASRDGLVSAPRFVPRRVLSRA</sequence>
<keyword evidence="3 6" id="KW-0812">Transmembrane</keyword>
<feature type="transmembrane region" description="Helical" evidence="6">
    <location>
        <begin position="290"/>
        <end position="309"/>
    </location>
</feature>
<evidence type="ECO:0000256" key="6">
    <source>
        <dbReference type="RuleBase" id="RU368066"/>
    </source>
</evidence>
<dbReference type="GO" id="GO:0022857">
    <property type="term" value="F:transmembrane transporter activity"/>
    <property type="evidence" value="ECO:0007669"/>
    <property type="project" value="UniProtKB-UniRule"/>
</dbReference>
<comment type="caution">
    <text evidence="7">The sequence shown here is derived from an EMBL/GenBank/DDBJ whole genome shotgun (WGS) entry which is preliminary data.</text>
</comment>
<protein>
    <recommendedName>
        <fullName evidence="6">Choline transporter-like protein</fullName>
    </recommendedName>
</protein>
<evidence type="ECO:0000256" key="4">
    <source>
        <dbReference type="ARBA" id="ARBA00022989"/>
    </source>
</evidence>
<feature type="transmembrane region" description="Helical" evidence="6">
    <location>
        <begin position="492"/>
        <end position="508"/>
    </location>
</feature>
<evidence type="ECO:0000256" key="1">
    <source>
        <dbReference type="ARBA" id="ARBA00004141"/>
    </source>
</evidence>
<feature type="transmembrane region" description="Helical" evidence="6">
    <location>
        <begin position="243"/>
        <end position="261"/>
    </location>
</feature>
<dbReference type="EMBL" id="JAGFBR010000015">
    <property type="protein sequence ID" value="KAH0455088.1"/>
    <property type="molecule type" value="Genomic_DNA"/>
</dbReference>